<dbReference type="SUPFAM" id="SSF54427">
    <property type="entry name" value="NTF2-like"/>
    <property type="match status" value="1"/>
</dbReference>
<gene>
    <name evidence="2" type="ORF">Mterra_03278</name>
</gene>
<dbReference type="EMBL" id="QXDL01000189">
    <property type="protein sequence ID" value="RIH81266.1"/>
    <property type="molecule type" value="Genomic_DNA"/>
</dbReference>
<evidence type="ECO:0000313" key="3">
    <source>
        <dbReference type="Proteomes" id="UP000265715"/>
    </source>
</evidence>
<dbReference type="InterPro" id="IPR032710">
    <property type="entry name" value="NTF2-like_dom_sf"/>
</dbReference>
<name>A0A399EBT2_9DEIN</name>
<dbReference type="Gene3D" id="3.10.450.50">
    <property type="match status" value="1"/>
</dbReference>
<sequence length="131" mass="14808">MPATSPQEALAREVFTALEARDLANLQILLAPGAVLHVPGRNPHSGEYHGCHGFLQFWGELSRRTAGRLEVRVHDVLAGHKHAAVLATNVVEREGERLESRVVYLLRLETGRVAECWVHNYDQHRVDAFWR</sequence>
<feature type="domain" description="SnoaL-like" evidence="1">
    <location>
        <begin position="12"/>
        <end position="115"/>
    </location>
</feature>
<protein>
    <submittedName>
        <fullName evidence="2">SnoaL-like domain protein</fullName>
    </submittedName>
</protein>
<evidence type="ECO:0000259" key="1">
    <source>
        <dbReference type="Pfam" id="PF12680"/>
    </source>
</evidence>
<evidence type="ECO:0000313" key="2">
    <source>
        <dbReference type="EMBL" id="RIH81266.1"/>
    </source>
</evidence>
<dbReference type="Proteomes" id="UP000265715">
    <property type="component" value="Unassembled WGS sequence"/>
</dbReference>
<dbReference type="AlphaFoldDB" id="A0A399EBT2"/>
<dbReference type="InterPro" id="IPR037401">
    <property type="entry name" value="SnoaL-like"/>
</dbReference>
<dbReference type="Pfam" id="PF12680">
    <property type="entry name" value="SnoaL_2"/>
    <property type="match status" value="1"/>
</dbReference>
<proteinExistence type="predicted"/>
<organism evidence="2 3">
    <name type="scientific">Calidithermus terrae</name>
    <dbReference type="NCBI Taxonomy" id="1408545"/>
    <lineage>
        <taxon>Bacteria</taxon>
        <taxon>Thermotogati</taxon>
        <taxon>Deinococcota</taxon>
        <taxon>Deinococci</taxon>
        <taxon>Thermales</taxon>
        <taxon>Thermaceae</taxon>
        <taxon>Calidithermus</taxon>
    </lineage>
</organism>
<comment type="caution">
    <text evidence="2">The sequence shown here is derived from an EMBL/GenBank/DDBJ whole genome shotgun (WGS) entry which is preliminary data.</text>
</comment>
<reference evidence="2 3" key="1">
    <citation type="submission" date="2018-08" db="EMBL/GenBank/DDBJ databases">
        <title>Meiothermus terrae DSM 26712 genome sequencing project.</title>
        <authorList>
            <person name="Da Costa M.S."/>
            <person name="Albuquerque L."/>
            <person name="Raposo P."/>
            <person name="Froufe H.J.C."/>
            <person name="Barroso C.S."/>
            <person name="Egas C."/>
        </authorList>
    </citation>
    <scope>NUCLEOTIDE SEQUENCE [LARGE SCALE GENOMIC DNA]</scope>
    <source>
        <strain evidence="2 3">DSM 26712</strain>
    </source>
</reference>
<accession>A0A399EBT2</accession>
<dbReference type="RefSeq" id="WP_170159712.1">
    <property type="nucleotide sequence ID" value="NZ_QXDL01000189.1"/>
</dbReference>
<keyword evidence="3" id="KW-1185">Reference proteome</keyword>